<evidence type="ECO:0000313" key="2">
    <source>
        <dbReference type="EMBL" id="CAG1859085.1"/>
    </source>
</evidence>
<evidence type="ECO:0000256" key="1">
    <source>
        <dbReference type="ARBA" id="ARBA00006974"/>
    </source>
</evidence>
<evidence type="ECO:0000313" key="3">
    <source>
        <dbReference type="EnsemblPlants" id="Ma01_p09990.1"/>
    </source>
</evidence>
<reference evidence="3" key="2">
    <citation type="submission" date="2021-05" db="UniProtKB">
        <authorList>
            <consortium name="EnsemblPlants"/>
        </authorList>
    </citation>
    <scope>IDENTIFICATION</scope>
    <source>
        <strain evidence="3">subsp. malaccensis</strain>
    </source>
</reference>
<evidence type="ECO:0000313" key="4">
    <source>
        <dbReference type="Proteomes" id="UP000012960"/>
    </source>
</evidence>
<dbReference type="OrthoDB" id="1624361at2759"/>
<dbReference type="Pfam" id="PF02519">
    <property type="entry name" value="Auxin_inducible"/>
    <property type="match status" value="1"/>
</dbReference>
<sequence>MPLISLRPWGVSPYKTLSLPLFIPPLQYHSRGEEEREEAMGRCSRVRHVVWLRQILRRWRVTAAAAMTSSRRRRSGWAAPSDVPLGHVAVCVGSSSRRFVVRVTHLNHPVFRQLLRQAEEEYGFPSRSGPIALPCDESLFEDVLCLISFSSSSSSSSSSSRFANGNLEDCDFNNIC</sequence>
<dbReference type="PANTHER" id="PTHR31374">
    <property type="entry name" value="AUXIN-INDUCED PROTEIN-LIKE-RELATED"/>
    <property type="match status" value="1"/>
</dbReference>
<keyword evidence="4" id="KW-1185">Reference proteome</keyword>
<dbReference type="GO" id="GO:0009733">
    <property type="term" value="P:response to auxin"/>
    <property type="evidence" value="ECO:0007669"/>
    <property type="project" value="InterPro"/>
</dbReference>
<dbReference type="Gramene" id="Ma01_t09990.1">
    <property type="protein sequence ID" value="Ma01_p09990.1"/>
    <property type="gene ID" value="Ma01_g09990"/>
</dbReference>
<gene>
    <name evidence="2" type="ORF">GSMUA_293800.1</name>
</gene>
<dbReference type="EMBL" id="HG996466">
    <property type="protein sequence ID" value="CAG1859085.1"/>
    <property type="molecule type" value="Genomic_DNA"/>
</dbReference>
<proteinExistence type="inferred from homology"/>
<dbReference type="Proteomes" id="UP000012960">
    <property type="component" value="Unplaced"/>
</dbReference>
<reference evidence="2" key="1">
    <citation type="submission" date="2021-03" db="EMBL/GenBank/DDBJ databases">
        <authorList>
            <consortium name="Genoscope - CEA"/>
            <person name="William W."/>
        </authorList>
    </citation>
    <scope>NUCLEOTIDE SEQUENCE</scope>
    <source>
        <strain evidence="2">Doubled-haploid Pahang</strain>
    </source>
</reference>
<organism evidence="3 4">
    <name type="scientific">Musa acuminata subsp. malaccensis</name>
    <name type="common">Wild banana</name>
    <name type="synonym">Musa malaccensis</name>
    <dbReference type="NCBI Taxonomy" id="214687"/>
    <lineage>
        <taxon>Eukaryota</taxon>
        <taxon>Viridiplantae</taxon>
        <taxon>Streptophyta</taxon>
        <taxon>Embryophyta</taxon>
        <taxon>Tracheophyta</taxon>
        <taxon>Spermatophyta</taxon>
        <taxon>Magnoliopsida</taxon>
        <taxon>Liliopsida</taxon>
        <taxon>Zingiberales</taxon>
        <taxon>Musaceae</taxon>
        <taxon>Musa</taxon>
    </lineage>
</organism>
<dbReference type="InParanoid" id="A0A804HSC2"/>
<dbReference type="OMA" id="HIQANTQ"/>
<comment type="similarity">
    <text evidence="1">Belongs to the ARG7 family.</text>
</comment>
<dbReference type="PANTHER" id="PTHR31374:SF119">
    <property type="entry name" value="SAUR-LIKE AUXIN-RESPONSIVE PROTEIN FAMILY"/>
    <property type="match status" value="1"/>
</dbReference>
<protein>
    <submittedName>
        <fullName evidence="2">(wild Malaysian banana) hypothetical protein</fullName>
    </submittedName>
</protein>
<accession>A0A804HSC2</accession>
<dbReference type="InterPro" id="IPR003676">
    <property type="entry name" value="SAUR_fam"/>
</dbReference>
<dbReference type="EnsemblPlants" id="Ma01_t09990.1">
    <property type="protein sequence ID" value="Ma01_p09990.1"/>
    <property type="gene ID" value="Ma01_g09990"/>
</dbReference>
<name>A0A804HSC2_MUSAM</name>
<dbReference type="AlphaFoldDB" id="A0A804HSC2"/>